<evidence type="ECO:0008006" key="3">
    <source>
        <dbReference type="Google" id="ProtNLM"/>
    </source>
</evidence>
<dbReference type="Proteomes" id="UP000321026">
    <property type="component" value="Unassembled WGS sequence"/>
</dbReference>
<reference evidence="1 2" key="1">
    <citation type="submission" date="2018-09" db="EMBL/GenBank/DDBJ databases">
        <title>Metagenome Assembled Genomes from an Advanced Water Purification Facility.</title>
        <authorList>
            <person name="Stamps B.W."/>
            <person name="Spear J.R."/>
        </authorList>
    </citation>
    <scope>NUCLEOTIDE SEQUENCE [LARGE SCALE GENOMIC DNA]</scope>
    <source>
        <strain evidence="1">Bin_63_2</strain>
    </source>
</reference>
<accession>A0A5C7J857</accession>
<dbReference type="Pfam" id="PF19821">
    <property type="entry name" value="Phage_capsid_2"/>
    <property type="match status" value="1"/>
</dbReference>
<sequence>MSVNAPTFFVSQFASNIQLLLQQRGSKVRPYVMTGSHVGKQASPVDQVGSVAMQLVTSRFQPIGRVDALLDRRWVFPSDYDLNQLIDSFDKLKMLLDPKSSYVQNAVFAAGRTMDDLIIDAFFGTAKTGETGATSTTFPAANQVAVNFGATGNTGLTVAKLREAKRLLMSFEVDLDSDPITALVTSKQHDNLLAEAQVISTDFNERPVLVDGKVTRFLGINIVHCERLDNDTTPYRRIPVFAKSGMYLGIWEDIKTDISQRKDIQSLPWQCYVQMSAGATRLEENKVIEIKCAE</sequence>
<dbReference type="AlphaFoldDB" id="A0A5C7J857"/>
<comment type="caution">
    <text evidence="1">The sequence shown here is derived from an EMBL/GenBank/DDBJ whole genome shotgun (WGS) entry which is preliminary data.</text>
</comment>
<evidence type="ECO:0000313" key="2">
    <source>
        <dbReference type="Proteomes" id="UP000321026"/>
    </source>
</evidence>
<dbReference type="EMBL" id="SSDS01000041">
    <property type="protein sequence ID" value="TXG77637.1"/>
    <property type="molecule type" value="Genomic_DNA"/>
</dbReference>
<organism evidence="1 2">
    <name type="scientific">Candidatus Dojkabacteria bacterium</name>
    <dbReference type="NCBI Taxonomy" id="2099670"/>
    <lineage>
        <taxon>Bacteria</taxon>
        <taxon>Candidatus Dojkabacteria</taxon>
    </lineage>
</organism>
<gene>
    <name evidence="1" type="ORF">E6Q11_02590</name>
</gene>
<dbReference type="InterPro" id="IPR045565">
    <property type="entry name" value="Phage_capsid_2"/>
</dbReference>
<name>A0A5C7J857_9BACT</name>
<evidence type="ECO:0000313" key="1">
    <source>
        <dbReference type="EMBL" id="TXG77637.1"/>
    </source>
</evidence>
<proteinExistence type="predicted"/>
<protein>
    <recommendedName>
        <fullName evidence="3">Phage major capsid protein</fullName>
    </recommendedName>
</protein>